<accession>A0A1Z4KHL1</accession>
<protein>
    <submittedName>
        <fullName evidence="1">Uncharacterized protein</fullName>
    </submittedName>
</protein>
<sequence>MTLNFLEQKHVFLVKLVCFNLVGDDFPKFNITVYLNQVILNRFNKEHLTGIKSASTSSFYATYKIK</sequence>
<dbReference type="EMBL" id="AP018216">
    <property type="protein sequence ID" value="BAY68480.1"/>
    <property type="molecule type" value="Genomic_DNA"/>
</dbReference>
<proteinExistence type="predicted"/>
<name>A0A1Z4KHL1_ANAVA</name>
<dbReference type="AlphaFoldDB" id="A0A1Z4KHL1"/>
<dbReference type="Proteomes" id="UP000217507">
    <property type="component" value="Chromosome"/>
</dbReference>
<evidence type="ECO:0000313" key="2">
    <source>
        <dbReference type="Proteomes" id="UP000217507"/>
    </source>
</evidence>
<organism evidence="1 2">
    <name type="scientific">Trichormus variabilis NIES-23</name>
    <dbReference type="NCBI Taxonomy" id="1973479"/>
    <lineage>
        <taxon>Bacteria</taxon>
        <taxon>Bacillati</taxon>
        <taxon>Cyanobacteriota</taxon>
        <taxon>Cyanophyceae</taxon>
        <taxon>Nostocales</taxon>
        <taxon>Nostocaceae</taxon>
        <taxon>Trichormus</taxon>
    </lineage>
</organism>
<evidence type="ECO:0000313" key="1">
    <source>
        <dbReference type="EMBL" id="BAY68480.1"/>
    </source>
</evidence>
<reference evidence="1 2" key="1">
    <citation type="submission" date="2017-06" db="EMBL/GenBank/DDBJ databases">
        <title>Genome sequencing of cyanobaciteial culture collection at National Institute for Environmental Studies (NIES).</title>
        <authorList>
            <person name="Hirose Y."/>
            <person name="Shimura Y."/>
            <person name="Fujisawa T."/>
            <person name="Nakamura Y."/>
            <person name="Kawachi M."/>
        </authorList>
    </citation>
    <scope>NUCLEOTIDE SEQUENCE [LARGE SCALE GENOMIC DNA]</scope>
    <source>
        <strain evidence="1 2">NIES-23</strain>
    </source>
</reference>
<gene>
    <name evidence="1" type="ORF">NIES23_12660</name>
</gene>